<dbReference type="EMBL" id="PGTK01000002">
    <property type="protein sequence ID" value="PJF31783.1"/>
    <property type="molecule type" value="Genomic_DNA"/>
</dbReference>
<gene>
    <name evidence="2" type="ORF">CUN51_02245</name>
</gene>
<accession>A0A2M8P2J7</accession>
<evidence type="ECO:0000256" key="1">
    <source>
        <dbReference type="SAM" id="Phobius"/>
    </source>
</evidence>
<keyword evidence="1" id="KW-0472">Membrane</keyword>
<name>A0A2M8P2J7_9CHLR</name>
<reference evidence="2 3" key="1">
    <citation type="submission" date="2017-11" db="EMBL/GenBank/DDBJ databases">
        <title>Evolution of Phototrophy in the Chloroflexi Phylum Driven by Horizontal Gene Transfer.</title>
        <authorList>
            <person name="Ward L.M."/>
            <person name="Hemp J."/>
            <person name="Shih P.M."/>
            <person name="Mcglynn S.E."/>
            <person name="Fischer W."/>
        </authorList>
    </citation>
    <scope>NUCLEOTIDE SEQUENCE [LARGE SCALE GENOMIC DNA]</scope>
    <source>
        <strain evidence="2">CP2_2F</strain>
    </source>
</reference>
<dbReference type="Proteomes" id="UP000228921">
    <property type="component" value="Unassembled WGS sequence"/>
</dbReference>
<evidence type="ECO:0000313" key="2">
    <source>
        <dbReference type="EMBL" id="PJF31783.1"/>
    </source>
</evidence>
<keyword evidence="1" id="KW-1133">Transmembrane helix</keyword>
<protein>
    <submittedName>
        <fullName evidence="2">Uncharacterized protein</fullName>
    </submittedName>
</protein>
<sequence length="198" mass="22485">MQSDVVVLEEESPRPKAAWRSSGSLFVIFMFIGAALLFAYSLWFVNTHSPVEERFNQRRRPLAADAAGPIILRERAGDYMRIALNVDTLDATEGRRHGIADYDVDGKTVRLEVEYIPDATPTLDMVFAGFFERSGGTDTASVLKRFPEARTPYYFAVFSGFTYTYYEFGWINGNWILRASTRDAGQEALLRFVNGYVY</sequence>
<feature type="transmembrane region" description="Helical" evidence="1">
    <location>
        <begin position="24"/>
        <end position="45"/>
    </location>
</feature>
<dbReference type="AlphaFoldDB" id="A0A2M8P2J7"/>
<proteinExistence type="predicted"/>
<comment type="caution">
    <text evidence="2">The sequence shown here is derived from an EMBL/GenBank/DDBJ whole genome shotgun (WGS) entry which is preliminary data.</text>
</comment>
<keyword evidence="1" id="KW-0812">Transmembrane</keyword>
<organism evidence="2 3">
    <name type="scientific">Candidatus Thermofonsia Clade 1 bacterium</name>
    <dbReference type="NCBI Taxonomy" id="2364210"/>
    <lineage>
        <taxon>Bacteria</taxon>
        <taxon>Bacillati</taxon>
        <taxon>Chloroflexota</taxon>
        <taxon>Candidatus Thermofontia</taxon>
        <taxon>Candidatus Thermofonsia Clade 1</taxon>
    </lineage>
</organism>
<evidence type="ECO:0000313" key="3">
    <source>
        <dbReference type="Proteomes" id="UP000228921"/>
    </source>
</evidence>